<gene>
    <name evidence="3" type="ORF">RJ640_025888</name>
</gene>
<comment type="caution">
    <text evidence="3">The sequence shown here is derived from an EMBL/GenBank/DDBJ whole genome shotgun (WGS) entry which is preliminary data.</text>
</comment>
<proteinExistence type="inferred from homology"/>
<dbReference type="PANTHER" id="PTHR45642">
    <property type="entry name" value="GDSL ESTERASE/LIPASE EXL3"/>
    <property type="match status" value="1"/>
</dbReference>
<protein>
    <recommendedName>
        <fullName evidence="5">GDSL esterase/lipase</fullName>
    </recommendedName>
</protein>
<feature type="chain" id="PRO_5041703536" description="GDSL esterase/lipase" evidence="2">
    <location>
        <begin position="31"/>
        <end position="328"/>
    </location>
</feature>
<name>A0AA88UB37_9ASTE</name>
<dbReference type="CDD" id="cd01837">
    <property type="entry name" value="SGNH_plant_lipase_like"/>
    <property type="match status" value="1"/>
</dbReference>
<keyword evidence="2" id="KW-0732">Signal</keyword>
<evidence type="ECO:0000313" key="4">
    <source>
        <dbReference type="Proteomes" id="UP001187471"/>
    </source>
</evidence>
<dbReference type="Gene3D" id="3.40.50.1110">
    <property type="entry name" value="SGNH hydrolase"/>
    <property type="match status" value="1"/>
</dbReference>
<dbReference type="EMBL" id="JAVXUO010002898">
    <property type="protein sequence ID" value="KAK2968642.1"/>
    <property type="molecule type" value="Genomic_DNA"/>
</dbReference>
<evidence type="ECO:0000313" key="3">
    <source>
        <dbReference type="EMBL" id="KAK2968642.1"/>
    </source>
</evidence>
<dbReference type="SUPFAM" id="SSF52266">
    <property type="entry name" value="SGNH hydrolase"/>
    <property type="match status" value="1"/>
</dbReference>
<dbReference type="InterPro" id="IPR001087">
    <property type="entry name" value="GDSL"/>
</dbReference>
<dbReference type="PANTHER" id="PTHR45642:SF30">
    <property type="entry name" value="SGNH HYDROLASE-TYPE ESTERASE DOMAIN-CONTAINING PROTEIN"/>
    <property type="match status" value="1"/>
</dbReference>
<dbReference type="Pfam" id="PF00657">
    <property type="entry name" value="Lipase_GDSL"/>
    <property type="match status" value="1"/>
</dbReference>
<dbReference type="GO" id="GO:0016788">
    <property type="term" value="F:hydrolase activity, acting on ester bonds"/>
    <property type="evidence" value="ECO:0007669"/>
    <property type="project" value="InterPro"/>
</dbReference>
<evidence type="ECO:0000256" key="2">
    <source>
        <dbReference type="SAM" id="SignalP"/>
    </source>
</evidence>
<reference evidence="3" key="1">
    <citation type="submission" date="2022-12" db="EMBL/GenBank/DDBJ databases">
        <title>Draft genome assemblies for two species of Escallonia (Escalloniales).</title>
        <authorList>
            <person name="Chanderbali A."/>
            <person name="Dervinis C."/>
            <person name="Anghel I."/>
            <person name="Soltis D."/>
            <person name="Soltis P."/>
            <person name="Zapata F."/>
        </authorList>
    </citation>
    <scope>NUCLEOTIDE SEQUENCE</scope>
    <source>
        <strain evidence="3">UCBG92.1500</strain>
        <tissue evidence="3">Leaf</tissue>
    </source>
</reference>
<feature type="signal peptide" evidence="2">
    <location>
        <begin position="1"/>
        <end position="30"/>
    </location>
</feature>
<evidence type="ECO:0000256" key="1">
    <source>
        <dbReference type="ARBA" id="ARBA00008668"/>
    </source>
</evidence>
<organism evidence="3 4">
    <name type="scientific">Escallonia rubra</name>
    <dbReference type="NCBI Taxonomy" id="112253"/>
    <lineage>
        <taxon>Eukaryota</taxon>
        <taxon>Viridiplantae</taxon>
        <taxon>Streptophyta</taxon>
        <taxon>Embryophyta</taxon>
        <taxon>Tracheophyta</taxon>
        <taxon>Spermatophyta</taxon>
        <taxon>Magnoliopsida</taxon>
        <taxon>eudicotyledons</taxon>
        <taxon>Gunneridae</taxon>
        <taxon>Pentapetalae</taxon>
        <taxon>asterids</taxon>
        <taxon>campanulids</taxon>
        <taxon>Escalloniales</taxon>
        <taxon>Escalloniaceae</taxon>
        <taxon>Escallonia</taxon>
    </lineage>
</organism>
<dbReference type="AlphaFoldDB" id="A0AA88UB37"/>
<dbReference type="InterPro" id="IPR050592">
    <property type="entry name" value="GDSL_lipolytic_enzyme"/>
</dbReference>
<comment type="similarity">
    <text evidence="1">Belongs to the 'GDSL' lipolytic enzyme family.</text>
</comment>
<dbReference type="InterPro" id="IPR036514">
    <property type="entry name" value="SGNH_hydro_sf"/>
</dbReference>
<evidence type="ECO:0008006" key="5">
    <source>
        <dbReference type="Google" id="ProtNLM"/>
    </source>
</evidence>
<keyword evidence="4" id="KW-1185">Reference proteome</keyword>
<accession>A0AA88UB37</accession>
<dbReference type="InterPro" id="IPR035669">
    <property type="entry name" value="SGNH_plant_lipase-like"/>
</dbReference>
<sequence length="328" mass="35846">MKTNPSSQKMQPTFFIILIVQVCTLVTCSGESVTKFHAILIFGDSTVDTGNNNYIPTIAKANYRPYGLDFPSQLPTGSFSSGKLVPDFLASVLGIKEAVPPFLQPNLSDDELRTGVSFASAGAGFDDLTSAALGIIPVSKQPGYFKTYIAGLTSVAGEEAAQRIVSGAFVVFSAGSNDLIFSFYDIPIRKPYFTIEEYQDFLQDKIQNFTKSQNSDSQHYNGKLMKLLPRLQASLPGSRILYGDLYTPVMDMINNPGKYGFLETGRGCCGTGLVEAGPLCTPVTPVCANRSQYLFFDSIHPGESAYYIVTEYLNKEILHNLTQSKTFN</sequence>
<dbReference type="Proteomes" id="UP001187471">
    <property type="component" value="Unassembled WGS sequence"/>
</dbReference>